<dbReference type="OrthoDB" id="9790669at2"/>
<evidence type="ECO:0000256" key="3">
    <source>
        <dbReference type="ARBA" id="ARBA00006402"/>
    </source>
</evidence>
<dbReference type="Gene3D" id="1.10.287.130">
    <property type="match status" value="1"/>
</dbReference>
<feature type="domain" description="Histidine kinase" evidence="21">
    <location>
        <begin position="156"/>
        <end position="377"/>
    </location>
</feature>
<dbReference type="PRINTS" id="PR00344">
    <property type="entry name" value="BCTRLSENSOR"/>
</dbReference>
<name>M1LW12_9CLOT</name>
<comment type="function">
    <text evidence="16">May play the central regulatory role in sporulation. It may be an element of the effector pathway responsible for the activation of sporulation genes in response to nutritional stress. Spo0A may act in concert with spo0H (a sigma factor) to control the expression of some genes that are critical to the sporulation process.</text>
</comment>
<evidence type="ECO:0000256" key="15">
    <source>
        <dbReference type="ARBA" id="ARBA00023136"/>
    </source>
</evidence>
<dbReference type="EC" id="2.7.13.3" evidence="4"/>
<comment type="similarity">
    <text evidence="3">In the N-terminal section; belongs to the phytochrome family.</text>
</comment>
<evidence type="ECO:0000256" key="16">
    <source>
        <dbReference type="ARBA" id="ARBA00024867"/>
    </source>
</evidence>
<dbReference type="CDD" id="cd17546">
    <property type="entry name" value="REC_hyHK_CKI1_RcsC-like"/>
    <property type="match status" value="1"/>
</dbReference>
<dbReference type="FunFam" id="3.30.565.10:FF:000010">
    <property type="entry name" value="Sensor histidine kinase RcsC"/>
    <property type="match status" value="1"/>
</dbReference>
<dbReference type="PROSITE" id="PS50109">
    <property type="entry name" value="HIS_KIN"/>
    <property type="match status" value="1"/>
</dbReference>
<dbReference type="HOGENOM" id="CLU_000445_114_15_9"/>
<accession>M1LW12</accession>
<dbReference type="FunFam" id="1.10.287.130:FF:000002">
    <property type="entry name" value="Two-component osmosensing histidine kinase"/>
    <property type="match status" value="1"/>
</dbReference>
<dbReference type="eggNOG" id="COG5002">
    <property type="taxonomic scope" value="Bacteria"/>
</dbReference>
<evidence type="ECO:0000256" key="12">
    <source>
        <dbReference type="ARBA" id="ARBA00022840"/>
    </source>
</evidence>
<dbReference type="InterPro" id="IPR003661">
    <property type="entry name" value="HisK_dim/P_dom"/>
</dbReference>
<dbReference type="SUPFAM" id="SSF47384">
    <property type="entry name" value="Homodimeric domain of signal transducing histidine kinase"/>
    <property type="match status" value="1"/>
</dbReference>
<reference evidence="23 24" key="1">
    <citation type="submission" date="2013-02" db="EMBL/GenBank/DDBJ databases">
        <title>Genome sequence of Clostridium saccharoperbutylacetonicum N1-4(HMT).</title>
        <authorList>
            <person name="Poehlein A."/>
            <person name="Daniel R."/>
        </authorList>
    </citation>
    <scope>NUCLEOTIDE SEQUENCE [LARGE SCALE GENOMIC DNA]</scope>
    <source>
        <strain evidence="24">N1-4(HMT)</strain>
    </source>
</reference>
<protein>
    <recommendedName>
        <fullName evidence="19">Circadian input-output histidine kinase CikA</fullName>
        <ecNumber evidence="4">2.7.13.3</ecNumber>
    </recommendedName>
    <alternativeName>
        <fullName evidence="18">Sensory/regulatory protein RpfC</fullName>
    </alternativeName>
    <alternativeName>
        <fullName evidence="5">Stage 0 sporulation protein A homolog</fullName>
    </alternativeName>
</protein>
<dbReference type="Gene3D" id="3.40.50.2300">
    <property type="match status" value="1"/>
</dbReference>
<dbReference type="Proteomes" id="UP000011728">
    <property type="component" value="Chromosome"/>
</dbReference>
<evidence type="ECO:0000259" key="21">
    <source>
        <dbReference type="PROSITE" id="PS50109"/>
    </source>
</evidence>
<keyword evidence="6" id="KW-1003">Cell membrane</keyword>
<dbReference type="GO" id="GO:0000155">
    <property type="term" value="F:phosphorelay sensor kinase activity"/>
    <property type="evidence" value="ECO:0007669"/>
    <property type="project" value="InterPro"/>
</dbReference>
<dbReference type="PANTHER" id="PTHR45339">
    <property type="entry name" value="HYBRID SIGNAL TRANSDUCTION HISTIDINE KINASE J"/>
    <property type="match status" value="1"/>
</dbReference>
<keyword evidence="8 23" id="KW-0808">Transferase</keyword>
<sequence>MRFEKIALDTIISHLALLVIIVDKNMDVKYNNLSSQNISENDDEGPGYYINCFNSKHGCGKSKECLNCRLRQIVMETIRTLKPSEDEEVEINVIQNNLSKKAWFKIQTIPIKNFGEDQVIVGFTDITEYKERNEELIRLSKAADSANKAKSEFLANMSHEIRTPLNGIIGMTDLTLASNLSSEQRENLNIVKNCAHSLLSLINNILDLSKIEAEKVSIEHIDFKLDELIKNVVYTNIPKANQKYIEIHYDIDEKIPEILIGDLHRLSQVLNNLISNAVKFTEKGFVLIEVKEVGRTKNFCEIEFAVEDLGIGISKDEMKLLFKSFSQVDGSITRKYGGTGLGLAISQKLVNLMGGEIKVDSQKGIGSRFYFTIKLEEAKEEKLDSTINSVSNCDEKEESILLVEDNSINKLVIKKMLKELGYEKIKIASNGVEALKLLDDNRFDIILMDIQMPELDGVETVKIIRCNEKELGIHTPIIATTAYALKGDKEKFLSQGMDDYISKPVDINELGRILKKIEDYLRSDQVNIVQDYLKPKLYSQEDSIEDIEVNKRQLLDELVKLNSYFNEKNNKVVNYFEIEKIAHNIKIECEAKNLNQIKTLAFKIELAARKQDDSGIKTNIDKILTILQKKN</sequence>
<dbReference type="EMBL" id="CP004121">
    <property type="protein sequence ID" value="AGF57370.1"/>
    <property type="molecule type" value="Genomic_DNA"/>
</dbReference>
<keyword evidence="11 23" id="KW-0418">Kinase</keyword>
<keyword evidence="14" id="KW-0902">Two-component regulatory system</keyword>
<keyword evidence="12" id="KW-0067">ATP-binding</keyword>
<dbReference type="Gene3D" id="3.30.565.10">
    <property type="entry name" value="Histidine kinase-like ATPase, C-terminal domain"/>
    <property type="match status" value="1"/>
</dbReference>
<gene>
    <name evidence="23" type="primary">aruS</name>
    <name evidence="23" type="ORF">Cspa_c36090</name>
</gene>
<dbReference type="SUPFAM" id="SSF55874">
    <property type="entry name" value="ATPase domain of HSP90 chaperone/DNA topoisomerase II/histidine kinase"/>
    <property type="match status" value="1"/>
</dbReference>
<dbReference type="SMART" id="SM00388">
    <property type="entry name" value="HisKA"/>
    <property type="match status" value="1"/>
</dbReference>
<dbReference type="InterPro" id="IPR036097">
    <property type="entry name" value="HisK_dim/P_sf"/>
</dbReference>
<evidence type="ECO:0000256" key="8">
    <source>
        <dbReference type="ARBA" id="ARBA00022679"/>
    </source>
</evidence>
<dbReference type="KEGG" id="csr:Cspa_c36090"/>
<dbReference type="STRING" id="36745.CLSAP_33870"/>
<dbReference type="SUPFAM" id="SSF47226">
    <property type="entry name" value="Histidine-containing phosphotransfer domain, HPT domain"/>
    <property type="match status" value="1"/>
</dbReference>
<organism evidence="23 24">
    <name type="scientific">Clostridium saccharoperbutylacetonicum N1-4(HMT)</name>
    <dbReference type="NCBI Taxonomy" id="931276"/>
    <lineage>
        <taxon>Bacteria</taxon>
        <taxon>Bacillati</taxon>
        <taxon>Bacillota</taxon>
        <taxon>Clostridia</taxon>
        <taxon>Eubacteriales</taxon>
        <taxon>Clostridiaceae</taxon>
        <taxon>Clostridium</taxon>
    </lineage>
</organism>
<dbReference type="GO" id="GO:0005886">
    <property type="term" value="C:plasma membrane"/>
    <property type="evidence" value="ECO:0007669"/>
    <property type="project" value="UniProtKB-SubCell"/>
</dbReference>
<evidence type="ECO:0000256" key="13">
    <source>
        <dbReference type="ARBA" id="ARBA00022989"/>
    </source>
</evidence>
<feature type="modified residue" description="4-aspartylphosphate" evidence="20">
    <location>
        <position position="449"/>
    </location>
</feature>
<evidence type="ECO:0000256" key="19">
    <source>
        <dbReference type="ARBA" id="ARBA00074306"/>
    </source>
</evidence>
<evidence type="ECO:0000256" key="6">
    <source>
        <dbReference type="ARBA" id="ARBA00022475"/>
    </source>
</evidence>
<comment type="subunit">
    <text evidence="17">At low DSF concentrations, interacts with RpfF.</text>
</comment>
<evidence type="ECO:0000256" key="4">
    <source>
        <dbReference type="ARBA" id="ARBA00012438"/>
    </source>
</evidence>
<dbReference type="Pfam" id="PF00072">
    <property type="entry name" value="Response_reg"/>
    <property type="match status" value="1"/>
</dbReference>
<keyword evidence="7 20" id="KW-0597">Phosphoprotein</keyword>
<dbReference type="PATRIC" id="fig|931276.5.peg.3635"/>
<evidence type="ECO:0000313" key="23">
    <source>
        <dbReference type="EMBL" id="AGF57370.1"/>
    </source>
</evidence>
<dbReference type="RefSeq" id="WP_015393686.1">
    <property type="nucleotide sequence ID" value="NC_020291.1"/>
</dbReference>
<comment type="subcellular location">
    <subcellularLocation>
        <location evidence="2">Cell membrane</location>
        <topology evidence="2">Multi-pass membrane protein</topology>
    </subcellularLocation>
</comment>
<keyword evidence="9" id="KW-0812">Transmembrane</keyword>
<evidence type="ECO:0000256" key="2">
    <source>
        <dbReference type="ARBA" id="ARBA00004651"/>
    </source>
</evidence>
<evidence type="ECO:0000256" key="5">
    <source>
        <dbReference type="ARBA" id="ARBA00018672"/>
    </source>
</evidence>
<dbReference type="CDD" id="cd00082">
    <property type="entry name" value="HisKA"/>
    <property type="match status" value="1"/>
</dbReference>
<dbReference type="SMART" id="SM00448">
    <property type="entry name" value="REC"/>
    <property type="match status" value="1"/>
</dbReference>
<evidence type="ECO:0000256" key="14">
    <source>
        <dbReference type="ARBA" id="ARBA00023012"/>
    </source>
</evidence>
<proteinExistence type="inferred from homology"/>
<evidence type="ECO:0000256" key="9">
    <source>
        <dbReference type="ARBA" id="ARBA00022692"/>
    </source>
</evidence>
<dbReference type="SMART" id="SM00387">
    <property type="entry name" value="HATPase_c"/>
    <property type="match status" value="1"/>
</dbReference>
<evidence type="ECO:0000256" key="17">
    <source>
        <dbReference type="ARBA" id="ARBA00064003"/>
    </source>
</evidence>
<dbReference type="Gene3D" id="3.30.450.20">
    <property type="entry name" value="PAS domain"/>
    <property type="match status" value="1"/>
</dbReference>
<dbReference type="Pfam" id="PF00512">
    <property type="entry name" value="HisKA"/>
    <property type="match status" value="1"/>
</dbReference>
<dbReference type="InterPro" id="IPR004358">
    <property type="entry name" value="Sig_transdc_His_kin-like_C"/>
</dbReference>
<evidence type="ECO:0000256" key="10">
    <source>
        <dbReference type="ARBA" id="ARBA00022741"/>
    </source>
</evidence>
<dbReference type="GO" id="GO:0005524">
    <property type="term" value="F:ATP binding"/>
    <property type="evidence" value="ECO:0007669"/>
    <property type="project" value="UniProtKB-KW"/>
</dbReference>
<evidence type="ECO:0000256" key="1">
    <source>
        <dbReference type="ARBA" id="ARBA00000085"/>
    </source>
</evidence>
<dbReference type="SUPFAM" id="SSF52172">
    <property type="entry name" value="CheY-like"/>
    <property type="match status" value="1"/>
</dbReference>
<dbReference type="AlphaFoldDB" id="M1LW12"/>
<dbReference type="PANTHER" id="PTHR45339:SF1">
    <property type="entry name" value="HYBRID SIGNAL TRANSDUCTION HISTIDINE KINASE J"/>
    <property type="match status" value="1"/>
</dbReference>
<dbReference type="InterPro" id="IPR036641">
    <property type="entry name" value="HPT_dom_sf"/>
</dbReference>
<dbReference type="CDD" id="cd16922">
    <property type="entry name" value="HATPase_EvgS-ArcB-TorS-like"/>
    <property type="match status" value="1"/>
</dbReference>
<evidence type="ECO:0000259" key="22">
    <source>
        <dbReference type="PROSITE" id="PS50110"/>
    </source>
</evidence>
<comment type="catalytic activity">
    <reaction evidence="1">
        <text>ATP + protein L-histidine = ADP + protein N-phospho-L-histidine.</text>
        <dbReference type="EC" id="2.7.13.3"/>
    </reaction>
</comment>
<keyword evidence="13" id="KW-1133">Transmembrane helix</keyword>
<evidence type="ECO:0000256" key="7">
    <source>
        <dbReference type="ARBA" id="ARBA00022553"/>
    </source>
</evidence>
<dbReference type="Pfam" id="PF02518">
    <property type="entry name" value="HATPase_c"/>
    <property type="match status" value="1"/>
</dbReference>
<keyword evidence="15" id="KW-0472">Membrane</keyword>
<keyword evidence="24" id="KW-1185">Reference proteome</keyword>
<evidence type="ECO:0000256" key="18">
    <source>
        <dbReference type="ARBA" id="ARBA00068150"/>
    </source>
</evidence>
<keyword evidence="10" id="KW-0547">Nucleotide-binding</keyword>
<feature type="domain" description="Response regulatory" evidence="22">
    <location>
        <begin position="399"/>
        <end position="518"/>
    </location>
</feature>
<dbReference type="InterPro" id="IPR011006">
    <property type="entry name" value="CheY-like_superfamily"/>
</dbReference>
<dbReference type="InterPro" id="IPR003594">
    <property type="entry name" value="HATPase_dom"/>
</dbReference>
<evidence type="ECO:0000256" key="11">
    <source>
        <dbReference type="ARBA" id="ARBA00022777"/>
    </source>
</evidence>
<dbReference type="InterPro" id="IPR001789">
    <property type="entry name" value="Sig_transdc_resp-reg_receiver"/>
</dbReference>
<evidence type="ECO:0000256" key="20">
    <source>
        <dbReference type="PROSITE-ProRule" id="PRU00169"/>
    </source>
</evidence>
<dbReference type="InterPro" id="IPR005467">
    <property type="entry name" value="His_kinase_dom"/>
</dbReference>
<dbReference type="PROSITE" id="PS50110">
    <property type="entry name" value="RESPONSE_REGULATORY"/>
    <property type="match status" value="1"/>
</dbReference>
<evidence type="ECO:0000313" key="24">
    <source>
        <dbReference type="Proteomes" id="UP000011728"/>
    </source>
</evidence>
<dbReference type="InterPro" id="IPR036890">
    <property type="entry name" value="HATPase_C_sf"/>
</dbReference>